<dbReference type="PANTHER" id="PTHR42928:SF5">
    <property type="entry name" value="BLR1237 PROTEIN"/>
    <property type="match status" value="1"/>
</dbReference>
<dbReference type="PANTHER" id="PTHR42928">
    <property type="entry name" value="TRICARBOXYLATE-BINDING PROTEIN"/>
    <property type="match status" value="1"/>
</dbReference>
<dbReference type="SUPFAM" id="SSF53850">
    <property type="entry name" value="Periplasmic binding protein-like II"/>
    <property type="match status" value="1"/>
</dbReference>
<dbReference type="InterPro" id="IPR042100">
    <property type="entry name" value="Bug_dom1"/>
</dbReference>
<dbReference type="Gene3D" id="3.40.190.10">
    <property type="entry name" value="Periplasmic binding protein-like II"/>
    <property type="match status" value="1"/>
</dbReference>
<evidence type="ECO:0000313" key="3">
    <source>
        <dbReference type="EMBL" id="MBS7813724.1"/>
    </source>
</evidence>
<evidence type="ECO:0000313" key="4">
    <source>
        <dbReference type="Proteomes" id="UP000766336"/>
    </source>
</evidence>
<organism evidence="3 4">
    <name type="scientific">Roseococcus pinisoli</name>
    <dbReference type="NCBI Taxonomy" id="2835040"/>
    <lineage>
        <taxon>Bacteria</taxon>
        <taxon>Pseudomonadati</taxon>
        <taxon>Pseudomonadota</taxon>
        <taxon>Alphaproteobacteria</taxon>
        <taxon>Acetobacterales</taxon>
        <taxon>Roseomonadaceae</taxon>
        <taxon>Roseococcus</taxon>
    </lineage>
</organism>
<dbReference type="CDD" id="cd07012">
    <property type="entry name" value="PBP2_Bug_TTT"/>
    <property type="match status" value="1"/>
</dbReference>
<dbReference type="EMBL" id="JAHCDA010000006">
    <property type="protein sequence ID" value="MBS7813724.1"/>
    <property type="molecule type" value="Genomic_DNA"/>
</dbReference>
<dbReference type="Pfam" id="PF03401">
    <property type="entry name" value="TctC"/>
    <property type="match status" value="1"/>
</dbReference>
<dbReference type="RefSeq" id="WP_213672429.1">
    <property type="nucleotide sequence ID" value="NZ_JAHCDA010000006.1"/>
</dbReference>
<comment type="similarity">
    <text evidence="1">Belongs to the UPF0065 (bug) family.</text>
</comment>
<dbReference type="PIRSF" id="PIRSF017082">
    <property type="entry name" value="YflP"/>
    <property type="match status" value="1"/>
</dbReference>
<dbReference type="Gene3D" id="3.40.190.150">
    <property type="entry name" value="Bordetella uptake gene, domain 1"/>
    <property type="match status" value="1"/>
</dbReference>
<evidence type="ECO:0000256" key="2">
    <source>
        <dbReference type="SAM" id="SignalP"/>
    </source>
</evidence>
<feature type="signal peptide" evidence="2">
    <location>
        <begin position="1"/>
        <end position="26"/>
    </location>
</feature>
<name>A0ABS5QJ60_9PROT</name>
<reference evidence="3 4" key="1">
    <citation type="submission" date="2021-05" db="EMBL/GenBank/DDBJ databases">
        <title>Roseococcus sp. XZZS9, whole genome shotgun sequencing project.</title>
        <authorList>
            <person name="Zhao G."/>
            <person name="Shen L."/>
        </authorList>
    </citation>
    <scope>NUCLEOTIDE SEQUENCE [LARGE SCALE GENOMIC DNA]</scope>
    <source>
        <strain evidence="3 4">XZZS9</strain>
    </source>
</reference>
<feature type="chain" id="PRO_5045246151" evidence="2">
    <location>
        <begin position="27"/>
        <end position="323"/>
    </location>
</feature>
<sequence>MSPVKMLAPRRALLAGLLAAPAVGRAQEVFPARPLRYICPFPPGATNDNVSRVMSRALSVRLGTPVVVENRAGAGGAVGARLVAESRPDGLTLLNASAGNLTIAPHLSNVGYDPLRDFAPIAIAGESYSVIAVTPSLPVRTLPELIAYGRQNPGVLNYGSAGIGSAGHLRGALLADAGGFEAVHVPFPGSAPAANAVVAGDVHFMIDPILAPHVVSERARAVASLGPDRWALFPNLPNVSEHGIGRDWPTGGWFGLLAPARTPEPVVERINREFNAGLNDPEVDAALRRFGLRPEKVTPAEFTARLARDHAATGRVLRRLNIA</sequence>
<keyword evidence="4" id="KW-1185">Reference proteome</keyword>
<accession>A0ABS5QJ60</accession>
<dbReference type="InterPro" id="IPR005064">
    <property type="entry name" value="BUG"/>
</dbReference>
<protein>
    <submittedName>
        <fullName evidence="3">Tripartite tricarboxylate transporter substrate binding protein</fullName>
    </submittedName>
</protein>
<gene>
    <name evidence="3" type="ORF">KHU32_22480</name>
</gene>
<evidence type="ECO:0000256" key="1">
    <source>
        <dbReference type="ARBA" id="ARBA00006987"/>
    </source>
</evidence>
<proteinExistence type="inferred from homology"/>
<keyword evidence="2" id="KW-0732">Signal</keyword>
<comment type="caution">
    <text evidence="3">The sequence shown here is derived from an EMBL/GenBank/DDBJ whole genome shotgun (WGS) entry which is preliminary data.</text>
</comment>
<dbReference type="Proteomes" id="UP000766336">
    <property type="component" value="Unassembled WGS sequence"/>
</dbReference>